<feature type="chain" id="PRO_5045222722" evidence="1">
    <location>
        <begin position="22"/>
        <end position="339"/>
    </location>
</feature>
<protein>
    <submittedName>
        <fullName evidence="2">Uncharacterized protein</fullName>
    </submittedName>
</protein>
<keyword evidence="3" id="KW-1185">Reference proteome</keyword>
<keyword evidence="1" id="KW-0732">Signal</keyword>
<comment type="caution">
    <text evidence="2">The sequence shown here is derived from an EMBL/GenBank/DDBJ whole genome shotgun (WGS) entry which is preliminary data.</text>
</comment>
<evidence type="ECO:0000256" key="1">
    <source>
        <dbReference type="SAM" id="SignalP"/>
    </source>
</evidence>
<dbReference type="Proteomes" id="UP001597534">
    <property type="component" value="Unassembled WGS sequence"/>
</dbReference>
<dbReference type="RefSeq" id="WP_379811825.1">
    <property type="nucleotide sequence ID" value="NZ_JBHUPC010000013.1"/>
</dbReference>
<sequence>MLKRIILIVSVSLIFTNFSNAQGYGKSNNPAYQAYYDSIKTMDYNHTFPILGKKAYKRGYDVPYPWGISAVFFTQKQEINIKRTSIGFNGGDKVDLSNYINFGPTIATTNAYTVRPDLWILPFLNVYAIMGGGTTQTEVTLLNPISIETTQRFDASSFGVGATLAGAIGPVWIAWDNNYNFADVDVVVEPIPAFNSSLRVGHTFMDPIKPTRTLSVWVGTFYQSIQNDTEGSIAIQDVFPNFGDGSKIADLREWADGLPLAQRVVANQIINKLEDISNGIDPGEATIDYKLDKEVAAPFNLIFGAQYQFNKNWIVRTELGVFGKRSQFMLNLNYRFQGF</sequence>
<evidence type="ECO:0000313" key="3">
    <source>
        <dbReference type="Proteomes" id="UP001597534"/>
    </source>
</evidence>
<evidence type="ECO:0000313" key="2">
    <source>
        <dbReference type="EMBL" id="MFD2892189.1"/>
    </source>
</evidence>
<proteinExistence type="predicted"/>
<gene>
    <name evidence="2" type="ORF">ACFS5J_09215</name>
</gene>
<organism evidence="2 3">
    <name type="scientific">Flavobacterium chuncheonense</name>
    <dbReference type="NCBI Taxonomy" id="2026653"/>
    <lineage>
        <taxon>Bacteria</taxon>
        <taxon>Pseudomonadati</taxon>
        <taxon>Bacteroidota</taxon>
        <taxon>Flavobacteriia</taxon>
        <taxon>Flavobacteriales</taxon>
        <taxon>Flavobacteriaceae</taxon>
        <taxon>Flavobacterium</taxon>
    </lineage>
</organism>
<name>A0ABW5YMD7_9FLAO</name>
<reference evidence="3" key="1">
    <citation type="journal article" date="2019" name="Int. J. Syst. Evol. Microbiol.">
        <title>The Global Catalogue of Microorganisms (GCM) 10K type strain sequencing project: providing services to taxonomists for standard genome sequencing and annotation.</title>
        <authorList>
            <consortium name="The Broad Institute Genomics Platform"/>
            <consortium name="The Broad Institute Genome Sequencing Center for Infectious Disease"/>
            <person name="Wu L."/>
            <person name="Ma J."/>
        </authorList>
    </citation>
    <scope>NUCLEOTIDE SEQUENCE [LARGE SCALE GENOMIC DNA]</scope>
    <source>
        <strain evidence="3">KCTC 22671</strain>
    </source>
</reference>
<accession>A0ABW5YMD7</accession>
<dbReference type="EMBL" id="JBHUPC010000013">
    <property type="protein sequence ID" value="MFD2892189.1"/>
    <property type="molecule type" value="Genomic_DNA"/>
</dbReference>
<feature type="signal peptide" evidence="1">
    <location>
        <begin position="1"/>
        <end position="21"/>
    </location>
</feature>